<organism evidence="1 2">
    <name type="scientific">Panagrolaimus superbus</name>
    <dbReference type="NCBI Taxonomy" id="310955"/>
    <lineage>
        <taxon>Eukaryota</taxon>
        <taxon>Metazoa</taxon>
        <taxon>Ecdysozoa</taxon>
        <taxon>Nematoda</taxon>
        <taxon>Chromadorea</taxon>
        <taxon>Rhabditida</taxon>
        <taxon>Tylenchina</taxon>
        <taxon>Panagrolaimomorpha</taxon>
        <taxon>Panagrolaimoidea</taxon>
        <taxon>Panagrolaimidae</taxon>
        <taxon>Panagrolaimus</taxon>
    </lineage>
</organism>
<sequence>MPKSRSNELADKLMSELLSNRGFQKIWQETALELSVSDRDPQHEQLSHSGEYDDNFIFDKNASPSIDSITAGQVVEELSSNITLTIENFLRSLPLALPYSEDRLNRETANLYSVRLLVEYQIF</sequence>
<proteinExistence type="predicted"/>
<name>A0A914ZAB8_9BILA</name>
<reference evidence="2" key="1">
    <citation type="submission" date="2022-11" db="UniProtKB">
        <authorList>
            <consortium name="WormBaseParasite"/>
        </authorList>
    </citation>
    <scope>IDENTIFICATION</scope>
</reference>
<accession>A0A914ZAB8</accession>
<evidence type="ECO:0000313" key="1">
    <source>
        <dbReference type="Proteomes" id="UP000887577"/>
    </source>
</evidence>
<protein>
    <submittedName>
        <fullName evidence="2">Uncharacterized protein</fullName>
    </submittedName>
</protein>
<evidence type="ECO:0000313" key="2">
    <source>
        <dbReference type="WBParaSite" id="PSU_v2.g8867.t1"/>
    </source>
</evidence>
<dbReference type="WBParaSite" id="PSU_v2.g8867.t1">
    <property type="protein sequence ID" value="PSU_v2.g8867.t1"/>
    <property type="gene ID" value="PSU_v2.g8867"/>
</dbReference>
<keyword evidence="1" id="KW-1185">Reference proteome</keyword>
<dbReference type="Proteomes" id="UP000887577">
    <property type="component" value="Unplaced"/>
</dbReference>
<dbReference type="AlphaFoldDB" id="A0A914ZAB8"/>